<dbReference type="GO" id="GO:0005634">
    <property type="term" value="C:nucleus"/>
    <property type="evidence" value="ECO:0007669"/>
    <property type="project" value="TreeGrafter"/>
</dbReference>
<protein>
    <submittedName>
        <fullName evidence="2">Uncharacterized protein</fullName>
    </submittedName>
</protein>
<evidence type="ECO:0000313" key="3">
    <source>
        <dbReference type="Proteomes" id="UP000283509"/>
    </source>
</evidence>
<feature type="compositionally biased region" description="Basic residues" evidence="1">
    <location>
        <begin position="229"/>
        <end position="243"/>
    </location>
</feature>
<organism evidence="2 3">
    <name type="scientific">Penaeus vannamei</name>
    <name type="common">Whiteleg shrimp</name>
    <name type="synonym">Litopenaeus vannamei</name>
    <dbReference type="NCBI Taxonomy" id="6689"/>
    <lineage>
        <taxon>Eukaryota</taxon>
        <taxon>Metazoa</taxon>
        <taxon>Ecdysozoa</taxon>
        <taxon>Arthropoda</taxon>
        <taxon>Crustacea</taxon>
        <taxon>Multicrustacea</taxon>
        <taxon>Malacostraca</taxon>
        <taxon>Eumalacostraca</taxon>
        <taxon>Eucarida</taxon>
        <taxon>Decapoda</taxon>
        <taxon>Dendrobranchiata</taxon>
        <taxon>Penaeoidea</taxon>
        <taxon>Penaeidae</taxon>
        <taxon>Penaeus</taxon>
    </lineage>
</organism>
<gene>
    <name evidence="2" type="ORF">C7M84_003990</name>
</gene>
<accession>A0A3R7QFQ5</accession>
<evidence type="ECO:0000256" key="1">
    <source>
        <dbReference type="SAM" id="MobiDB-lite"/>
    </source>
</evidence>
<dbReference type="Pfam" id="PF07093">
    <property type="entry name" value="SGT1"/>
    <property type="match status" value="1"/>
</dbReference>
<feature type="compositionally biased region" description="Basic and acidic residues" evidence="1">
    <location>
        <begin position="183"/>
        <end position="211"/>
    </location>
</feature>
<evidence type="ECO:0000313" key="2">
    <source>
        <dbReference type="EMBL" id="ROT77375.1"/>
    </source>
</evidence>
<reference evidence="2 3" key="2">
    <citation type="submission" date="2019-01" db="EMBL/GenBank/DDBJ databases">
        <title>The decoding of complex shrimp genome reveals the adaptation for benthos swimmer, frequently molting mechanism and breeding impact on genome.</title>
        <authorList>
            <person name="Sun Y."/>
            <person name="Gao Y."/>
            <person name="Yu Y."/>
        </authorList>
    </citation>
    <scope>NUCLEOTIDE SEQUENCE [LARGE SCALE GENOMIC DNA]</scope>
    <source>
        <tissue evidence="2">Muscle</tissue>
    </source>
</reference>
<dbReference type="Proteomes" id="UP000283509">
    <property type="component" value="Unassembled WGS sequence"/>
</dbReference>
<sequence length="280" mass="31338">MPTDNEETIRYWLFPHLEDGTLMTDLEALENLAAKLLAHVAVYTHQYIWNNESFTLKVKKEAACDGTSGVLGPHIAGITVVGDYLEDEWFIVFLLLTLTKDFPDLVCREGKEKTVLVKGRKERGRSSQGRKEKAVLVKGRERKVDSQGREEKSKEGKKGRSSQGKGKKKAVSSPREGKKKPFLVKEGKEKAVLKEGKEKGRSSQEGKERFFRSSQGRGRKGRSSQGRERKGRSSQGKGRRKAVLVKGRERKGVSSQGKGKAVLVNSSQVVVKGRKEKRPF</sequence>
<dbReference type="EMBL" id="QCYY01001532">
    <property type="protein sequence ID" value="ROT77375.1"/>
    <property type="molecule type" value="Genomic_DNA"/>
</dbReference>
<reference evidence="2 3" key="1">
    <citation type="submission" date="2018-04" db="EMBL/GenBank/DDBJ databases">
        <authorList>
            <person name="Zhang X."/>
            <person name="Yuan J."/>
            <person name="Li F."/>
            <person name="Xiang J."/>
        </authorList>
    </citation>
    <scope>NUCLEOTIDE SEQUENCE [LARGE SCALE GENOMIC DNA]</scope>
    <source>
        <tissue evidence="2">Muscle</tissue>
    </source>
</reference>
<dbReference type="OrthoDB" id="27237at2759"/>
<feature type="compositionally biased region" description="Basic and acidic residues" evidence="1">
    <location>
        <begin position="129"/>
        <end position="158"/>
    </location>
</feature>
<dbReference type="STRING" id="6689.A0A3R7QFQ5"/>
<dbReference type="PANTHER" id="PTHR13060">
    <property type="entry name" value="SGT1 PROTEIN HSGT1 SUPPRESSOR OF GCR2"/>
    <property type="match status" value="1"/>
</dbReference>
<dbReference type="InterPro" id="IPR010770">
    <property type="entry name" value="Ecd"/>
</dbReference>
<comment type="caution">
    <text evidence="2">The sequence shown here is derived from an EMBL/GenBank/DDBJ whole genome shotgun (WGS) entry which is preliminary data.</text>
</comment>
<dbReference type="AlphaFoldDB" id="A0A3R7QFQ5"/>
<keyword evidence="3" id="KW-1185">Reference proteome</keyword>
<name>A0A3R7QFQ5_PENVA</name>
<feature type="compositionally biased region" description="Basic residues" evidence="1">
    <location>
        <begin position="159"/>
        <end position="170"/>
    </location>
</feature>
<dbReference type="PANTHER" id="PTHR13060:SF0">
    <property type="entry name" value="PROTEIN ECDYSONELESS HOMOLOG"/>
    <property type="match status" value="1"/>
</dbReference>
<proteinExistence type="predicted"/>
<feature type="region of interest" description="Disordered" evidence="1">
    <location>
        <begin position="117"/>
        <end position="261"/>
    </location>
</feature>